<feature type="region of interest" description="Disordered" evidence="2">
    <location>
        <begin position="1"/>
        <end position="46"/>
    </location>
</feature>
<keyword evidence="1" id="KW-0653">Protein transport</keyword>
<evidence type="ECO:0000256" key="2">
    <source>
        <dbReference type="SAM" id="MobiDB-lite"/>
    </source>
</evidence>
<dbReference type="EMBL" id="UZAN01057390">
    <property type="protein sequence ID" value="VDP91640.1"/>
    <property type="molecule type" value="Genomic_DNA"/>
</dbReference>
<name>A0A183B583_9TREM</name>
<dbReference type="SUPFAM" id="SSF56784">
    <property type="entry name" value="HAD-like"/>
    <property type="match status" value="1"/>
</dbReference>
<dbReference type="Proteomes" id="UP000272942">
    <property type="component" value="Unassembled WGS sequence"/>
</dbReference>
<evidence type="ECO:0000259" key="3">
    <source>
        <dbReference type="PROSITE" id="PS50969"/>
    </source>
</evidence>
<organism evidence="6">
    <name type="scientific">Echinostoma caproni</name>
    <dbReference type="NCBI Taxonomy" id="27848"/>
    <lineage>
        <taxon>Eukaryota</taxon>
        <taxon>Metazoa</taxon>
        <taxon>Spiralia</taxon>
        <taxon>Lophotrochozoa</taxon>
        <taxon>Platyhelminthes</taxon>
        <taxon>Trematoda</taxon>
        <taxon>Digenea</taxon>
        <taxon>Plagiorchiida</taxon>
        <taxon>Echinostomata</taxon>
        <taxon>Echinostomatoidea</taxon>
        <taxon>Echinostomatidae</taxon>
        <taxon>Echinostoma</taxon>
    </lineage>
</organism>
<dbReference type="GO" id="GO:0015031">
    <property type="term" value="P:protein transport"/>
    <property type="evidence" value="ECO:0007669"/>
    <property type="project" value="UniProtKB-KW"/>
</dbReference>
<feature type="region of interest" description="Disordered" evidence="2">
    <location>
        <begin position="91"/>
        <end position="114"/>
    </location>
</feature>
<feature type="compositionally biased region" description="Polar residues" evidence="2">
    <location>
        <begin position="94"/>
        <end position="112"/>
    </location>
</feature>
<dbReference type="AlphaFoldDB" id="A0A183B583"/>
<keyword evidence="1" id="KW-0811">Translocation</keyword>
<dbReference type="InterPro" id="IPR004274">
    <property type="entry name" value="FCP1_dom"/>
</dbReference>
<feature type="domain" description="FCP1 homology" evidence="3">
    <location>
        <begin position="247"/>
        <end position="344"/>
    </location>
</feature>
<dbReference type="PANTHER" id="PTHR12210">
    <property type="entry name" value="DULLARD PROTEIN PHOSPHATASE"/>
    <property type="match status" value="1"/>
</dbReference>
<keyword evidence="1" id="KW-0809">Transit peptide</keyword>
<dbReference type="GO" id="GO:0005744">
    <property type="term" value="C:TIM23 mitochondrial import inner membrane translocase complex"/>
    <property type="evidence" value="ECO:0007669"/>
    <property type="project" value="UniProtKB-UniRule"/>
</dbReference>
<proteinExistence type="inferred from homology"/>
<reference evidence="6" key="1">
    <citation type="submission" date="2016-06" db="UniProtKB">
        <authorList>
            <consortium name="WormBaseParasite"/>
        </authorList>
    </citation>
    <scope>IDENTIFICATION</scope>
</reference>
<dbReference type="PROSITE" id="PS50969">
    <property type="entry name" value="FCP1"/>
    <property type="match status" value="1"/>
</dbReference>
<dbReference type="SMART" id="SM00577">
    <property type="entry name" value="CPDc"/>
    <property type="match status" value="1"/>
</dbReference>
<dbReference type="InterPro" id="IPR050365">
    <property type="entry name" value="TIM50"/>
</dbReference>
<keyword evidence="1" id="KW-0813">Transport</keyword>
<dbReference type="InterPro" id="IPR023214">
    <property type="entry name" value="HAD_sf"/>
</dbReference>
<dbReference type="OrthoDB" id="277011at2759"/>
<keyword evidence="5" id="KW-1185">Reference proteome</keyword>
<accession>A0A183B583</accession>
<dbReference type="CDD" id="cd07521">
    <property type="entry name" value="HAD_FCP1-like"/>
    <property type="match status" value="1"/>
</dbReference>
<protein>
    <recommendedName>
        <fullName evidence="1">Mitochondrial import inner membrane translocase subunit TIM50</fullName>
    </recommendedName>
</protein>
<evidence type="ECO:0000313" key="6">
    <source>
        <dbReference type="WBParaSite" id="ECPE_0001440801-mRNA-1"/>
    </source>
</evidence>
<comment type="similarity">
    <text evidence="1">Belongs to the TIM50 family.</text>
</comment>
<reference evidence="4 5" key="2">
    <citation type="submission" date="2018-11" db="EMBL/GenBank/DDBJ databases">
        <authorList>
            <consortium name="Pathogen Informatics"/>
        </authorList>
    </citation>
    <scope>NUCLEOTIDE SEQUENCE [LARGE SCALE GENOMIC DNA]</scope>
    <source>
        <strain evidence="4 5">Egypt</strain>
    </source>
</reference>
<dbReference type="Gene3D" id="3.40.50.1000">
    <property type="entry name" value="HAD superfamily/HAD-like"/>
    <property type="match status" value="1"/>
</dbReference>
<comment type="function">
    <text evidence="1">Essential component of the TIM23 complex, a complex that mediates the translocation of transit peptide-containing proteins across the mitochondrial inner membrane.</text>
</comment>
<comment type="subunit">
    <text evidence="1">Component of the TIM23 complex.</text>
</comment>
<evidence type="ECO:0000313" key="5">
    <source>
        <dbReference type="Proteomes" id="UP000272942"/>
    </source>
</evidence>
<evidence type="ECO:0000313" key="4">
    <source>
        <dbReference type="EMBL" id="VDP91640.1"/>
    </source>
</evidence>
<evidence type="ECO:0000256" key="1">
    <source>
        <dbReference type="RuleBase" id="RU365079"/>
    </source>
</evidence>
<dbReference type="Pfam" id="PF03031">
    <property type="entry name" value="NIF"/>
    <property type="match status" value="1"/>
</dbReference>
<comment type="subcellular location">
    <subcellularLocation>
        <location evidence="1">Mitochondrion inner membrane</location>
        <topology evidence="1">Single-pass membrane protein</topology>
    </subcellularLocation>
</comment>
<gene>
    <name evidence="4" type="ORF">ECPE_LOCUS14368</name>
</gene>
<sequence length="344" mass="37313">MLLQREQSDGDVSAVNNSKEGAVGSLLKMNDRSNAKSKRMRSNQRSLNSVLCGCLSPRSDRATSSQQPPANLNVQLLPSSALQSMRRLSISCHGDTTSDPSVKNRSGPNRSLHSVEDPAAVVTPRIHLPSSAIITDALLSRSRSADSGSGKNSRSYGRVVTKQPLWKNFKIKRRKNGGLGVRRMGNNMSSSDAESPINSLANVSPLSGVDDTDVNEALVFSPLPSQAIPEPTTTSHHNALLGPRNECDKGKKCFVIDLDETLVHSSFKMVEQADFKVGVEIDGVTHRVYVLKRPHVDAFLSTMANLYECVLFTASLAKVSLSDSPSVAFLPSQRIALRPHNFIL</sequence>
<keyword evidence="1" id="KW-0496">Mitochondrion</keyword>
<dbReference type="InterPro" id="IPR036412">
    <property type="entry name" value="HAD-like_sf"/>
</dbReference>
<dbReference type="WBParaSite" id="ECPE_0001440801-mRNA-1">
    <property type="protein sequence ID" value="ECPE_0001440801-mRNA-1"/>
    <property type="gene ID" value="ECPE_0001440801"/>
</dbReference>